<dbReference type="AlphaFoldDB" id="A0A317XXW3"/>
<evidence type="ECO:0000256" key="3">
    <source>
        <dbReference type="ARBA" id="ARBA00023242"/>
    </source>
</evidence>
<dbReference type="GO" id="GO:0003723">
    <property type="term" value="F:RNA binding"/>
    <property type="evidence" value="ECO:0007669"/>
    <property type="project" value="UniProtKB-KW"/>
</dbReference>
<protein>
    <recommendedName>
        <fullName evidence="5">G-patch domain-containing protein</fullName>
    </recommendedName>
</protein>
<sequence>YRDLDDPRYQRRTDSRRRSRSPKDDCDTYRDHRYDSTDSAYGYDRALTGSLERPSPRHRDLRPGITRTVQSGIDILSTPSSSHQTAAKPSPTSTVTAANRKWASNISRWNQTQEELHQQSVITEASATPIRRTATSASSQDSRAQAIVDSASEQIHPDTVSEAQLRSFDYKDAEQIACLLCQRKFKSIDTLHRHEKESELHRTNLADLDVCRQGMQRKCGTKAVAGTEKQSSPNPSSSTAAPLEATTTPSDPTRVMSTPYRDRASERRAVFGADNPAPTRGGAHPNTARSFEGPAREEQTQPILSAPEKPIGSDNVGNRLLALMGWTQGQGLGASAQGRTDIVETKIYRPGAGLGSAQAESDAQAANNTTTSRRVAFKGYIEAAKDRELLRADDGAPLVQTHD</sequence>
<feature type="compositionally biased region" description="Basic and acidic residues" evidence="4">
    <location>
        <begin position="21"/>
        <end position="36"/>
    </location>
</feature>
<keyword evidence="2" id="KW-0694">RNA-binding</keyword>
<feature type="compositionally biased region" description="Basic and acidic residues" evidence="4">
    <location>
        <begin position="260"/>
        <end position="269"/>
    </location>
</feature>
<feature type="compositionally biased region" description="Basic and acidic residues" evidence="4">
    <location>
        <begin position="1"/>
        <end position="13"/>
    </location>
</feature>
<evidence type="ECO:0000259" key="5">
    <source>
        <dbReference type="PROSITE" id="PS50174"/>
    </source>
</evidence>
<evidence type="ECO:0000256" key="2">
    <source>
        <dbReference type="ARBA" id="ARBA00022884"/>
    </source>
</evidence>
<keyword evidence="3" id="KW-0539">Nucleus</keyword>
<comment type="subcellular location">
    <subcellularLocation>
        <location evidence="1">Nucleus</location>
    </subcellularLocation>
</comment>
<keyword evidence="7" id="KW-1185">Reference proteome</keyword>
<evidence type="ECO:0000313" key="6">
    <source>
        <dbReference type="EMBL" id="PWZ02189.1"/>
    </source>
</evidence>
<proteinExistence type="predicted"/>
<evidence type="ECO:0000256" key="4">
    <source>
        <dbReference type="SAM" id="MobiDB-lite"/>
    </source>
</evidence>
<feature type="region of interest" description="Disordered" evidence="4">
    <location>
        <begin position="221"/>
        <end position="312"/>
    </location>
</feature>
<dbReference type="InterPro" id="IPR000467">
    <property type="entry name" value="G_patch_dom"/>
</dbReference>
<dbReference type="OrthoDB" id="29523at2759"/>
<dbReference type="Pfam" id="PF01585">
    <property type="entry name" value="G-patch"/>
    <property type="match status" value="1"/>
</dbReference>
<feature type="region of interest" description="Disordered" evidence="4">
    <location>
        <begin position="1"/>
        <end position="96"/>
    </location>
</feature>
<evidence type="ECO:0000256" key="1">
    <source>
        <dbReference type="ARBA" id="ARBA00004123"/>
    </source>
</evidence>
<evidence type="ECO:0000313" key="7">
    <source>
        <dbReference type="Proteomes" id="UP000246740"/>
    </source>
</evidence>
<dbReference type="PANTHER" id="PTHR13948:SF3">
    <property type="entry name" value="FI21118P1"/>
    <property type="match status" value="1"/>
</dbReference>
<dbReference type="Proteomes" id="UP000246740">
    <property type="component" value="Unassembled WGS sequence"/>
</dbReference>
<reference evidence="6 7" key="1">
    <citation type="journal article" date="2018" name="Mol. Biol. Evol.">
        <title>Broad Genomic Sampling Reveals a Smut Pathogenic Ancestry of the Fungal Clade Ustilaginomycotina.</title>
        <authorList>
            <person name="Kijpornyongpan T."/>
            <person name="Mondo S.J."/>
            <person name="Barry K."/>
            <person name="Sandor L."/>
            <person name="Lee J."/>
            <person name="Lipzen A."/>
            <person name="Pangilinan J."/>
            <person name="LaButti K."/>
            <person name="Hainaut M."/>
            <person name="Henrissat B."/>
            <person name="Grigoriev I.V."/>
            <person name="Spatafora J.W."/>
            <person name="Aime M.C."/>
        </authorList>
    </citation>
    <scope>NUCLEOTIDE SEQUENCE [LARGE SCALE GENOMIC DNA]</scope>
    <source>
        <strain evidence="6 7">MCA 3645</strain>
    </source>
</reference>
<accession>A0A317XXW3</accession>
<dbReference type="GO" id="GO:0005634">
    <property type="term" value="C:nucleus"/>
    <property type="evidence" value="ECO:0007669"/>
    <property type="project" value="UniProtKB-SubCell"/>
</dbReference>
<dbReference type="PANTHER" id="PTHR13948">
    <property type="entry name" value="RNA-BINDING PROTEIN"/>
    <property type="match status" value="1"/>
</dbReference>
<organism evidence="6 7">
    <name type="scientific">Testicularia cyperi</name>
    <dbReference type="NCBI Taxonomy" id="1882483"/>
    <lineage>
        <taxon>Eukaryota</taxon>
        <taxon>Fungi</taxon>
        <taxon>Dikarya</taxon>
        <taxon>Basidiomycota</taxon>
        <taxon>Ustilaginomycotina</taxon>
        <taxon>Ustilaginomycetes</taxon>
        <taxon>Ustilaginales</taxon>
        <taxon>Anthracoideaceae</taxon>
        <taxon>Testicularia</taxon>
    </lineage>
</organism>
<dbReference type="PROSITE" id="PS50174">
    <property type="entry name" value="G_PATCH"/>
    <property type="match status" value="1"/>
</dbReference>
<dbReference type="SMART" id="SM00443">
    <property type="entry name" value="G_patch"/>
    <property type="match status" value="1"/>
</dbReference>
<dbReference type="GO" id="GO:0000398">
    <property type="term" value="P:mRNA splicing, via spliceosome"/>
    <property type="evidence" value="ECO:0007669"/>
    <property type="project" value="TreeGrafter"/>
</dbReference>
<dbReference type="EMBL" id="KZ819189">
    <property type="protein sequence ID" value="PWZ02189.1"/>
    <property type="molecule type" value="Genomic_DNA"/>
</dbReference>
<name>A0A317XXW3_9BASI</name>
<gene>
    <name evidence="6" type="ORF">BCV70DRAFT_221873</name>
</gene>
<feature type="domain" description="G-patch" evidence="5">
    <location>
        <begin position="313"/>
        <end position="359"/>
    </location>
</feature>
<dbReference type="STRING" id="1882483.A0A317XXW3"/>
<dbReference type="InParanoid" id="A0A317XXW3"/>
<feature type="non-terminal residue" evidence="6">
    <location>
        <position position="1"/>
    </location>
</feature>
<feature type="compositionally biased region" description="Polar residues" evidence="4">
    <location>
        <begin position="67"/>
        <end position="96"/>
    </location>
</feature>